<gene>
    <name evidence="2" type="ORF">PXEA_LOCUS23300</name>
</gene>
<dbReference type="Proteomes" id="UP000784294">
    <property type="component" value="Unassembled WGS sequence"/>
</dbReference>
<accession>A0A448X7B4</accession>
<evidence type="ECO:0000313" key="3">
    <source>
        <dbReference type="Proteomes" id="UP000784294"/>
    </source>
</evidence>
<keyword evidence="3" id="KW-1185">Reference proteome</keyword>
<proteinExistence type="predicted"/>
<protein>
    <submittedName>
        <fullName evidence="2">Uncharacterized protein</fullName>
    </submittedName>
</protein>
<evidence type="ECO:0000256" key="1">
    <source>
        <dbReference type="SAM" id="MobiDB-lite"/>
    </source>
</evidence>
<reference evidence="2" key="1">
    <citation type="submission" date="2018-11" db="EMBL/GenBank/DDBJ databases">
        <authorList>
            <consortium name="Pathogen Informatics"/>
        </authorList>
    </citation>
    <scope>NUCLEOTIDE SEQUENCE</scope>
</reference>
<sequence>MSKKMRKSGRTEGGDSEEPTLSSVQLLSVATCRITNSRLHSDRKSLVCPAQRYLPTIGHEIRSLGWLPAPLDRCPGQKCAKCQKLIRRQPAQATANCEEDEQVPTAASNQSQWQRCGCTPYEAVAKAFSLALAHSSLTLLSHLAHLPAAVTLHLSNRRSLDSSVRQTVGQPVGLQKEPGAHRITCLITSPQHRLRLHGQNK</sequence>
<comment type="caution">
    <text evidence="2">The sequence shown here is derived from an EMBL/GenBank/DDBJ whole genome shotgun (WGS) entry which is preliminary data.</text>
</comment>
<organism evidence="2 3">
    <name type="scientific">Protopolystoma xenopodis</name>
    <dbReference type="NCBI Taxonomy" id="117903"/>
    <lineage>
        <taxon>Eukaryota</taxon>
        <taxon>Metazoa</taxon>
        <taxon>Spiralia</taxon>
        <taxon>Lophotrochozoa</taxon>
        <taxon>Platyhelminthes</taxon>
        <taxon>Monogenea</taxon>
        <taxon>Polyopisthocotylea</taxon>
        <taxon>Polystomatidea</taxon>
        <taxon>Polystomatidae</taxon>
        <taxon>Protopolystoma</taxon>
    </lineage>
</organism>
<dbReference type="AlphaFoldDB" id="A0A448X7B4"/>
<dbReference type="EMBL" id="CAAALY010106944">
    <property type="protein sequence ID" value="VEL29860.1"/>
    <property type="molecule type" value="Genomic_DNA"/>
</dbReference>
<name>A0A448X7B4_9PLAT</name>
<feature type="region of interest" description="Disordered" evidence="1">
    <location>
        <begin position="1"/>
        <end position="22"/>
    </location>
</feature>
<evidence type="ECO:0000313" key="2">
    <source>
        <dbReference type="EMBL" id="VEL29860.1"/>
    </source>
</evidence>